<dbReference type="InterPro" id="IPR015946">
    <property type="entry name" value="KH_dom-like_a/b"/>
</dbReference>
<organism evidence="1 2">
    <name type="scientific">Oxalicibacterium faecigallinarum</name>
    <dbReference type="NCBI Taxonomy" id="573741"/>
    <lineage>
        <taxon>Bacteria</taxon>
        <taxon>Pseudomonadati</taxon>
        <taxon>Pseudomonadota</taxon>
        <taxon>Betaproteobacteria</taxon>
        <taxon>Burkholderiales</taxon>
        <taxon>Oxalobacteraceae</taxon>
        <taxon>Oxalicibacterium</taxon>
    </lineage>
</organism>
<gene>
    <name evidence="1" type="ORF">GCM10008066_29840</name>
</gene>
<dbReference type="SUPFAM" id="SSF82784">
    <property type="entry name" value="OsmC-like"/>
    <property type="match status" value="1"/>
</dbReference>
<dbReference type="Proteomes" id="UP000642180">
    <property type="component" value="Unassembled WGS sequence"/>
</dbReference>
<comment type="caution">
    <text evidence="1">The sequence shown here is derived from an EMBL/GenBank/DDBJ whole genome shotgun (WGS) entry which is preliminary data.</text>
</comment>
<dbReference type="InterPro" id="IPR036102">
    <property type="entry name" value="OsmC/Ohrsf"/>
</dbReference>
<evidence type="ECO:0000313" key="1">
    <source>
        <dbReference type="EMBL" id="GGI21596.1"/>
    </source>
</evidence>
<name>A0A8J3AUW0_9BURK</name>
<evidence type="ECO:0000313" key="2">
    <source>
        <dbReference type="Proteomes" id="UP000642180"/>
    </source>
</evidence>
<sequence length="131" mass="13906">MANNVIKVTKAAAGKYQHTVEVGPHKLIADAPSAFGGDDAGFVPHDLLAAALGACTAVTLNMYAGRKEMPLEKVDVDVTAGEQDGAYVFNRTIKYYGDLSAEQKESLNKIADKCPVHKALSGEIKIVTESN</sequence>
<evidence type="ECO:0008006" key="3">
    <source>
        <dbReference type="Google" id="ProtNLM"/>
    </source>
</evidence>
<dbReference type="InterPro" id="IPR003718">
    <property type="entry name" value="OsmC/Ohr_fam"/>
</dbReference>
<dbReference type="AlphaFoldDB" id="A0A8J3AUW0"/>
<reference evidence="2" key="1">
    <citation type="journal article" date="2019" name="Int. J. Syst. Evol. Microbiol.">
        <title>The Global Catalogue of Microorganisms (GCM) 10K type strain sequencing project: providing services to taxonomists for standard genome sequencing and annotation.</title>
        <authorList>
            <consortium name="The Broad Institute Genomics Platform"/>
            <consortium name="The Broad Institute Genome Sequencing Center for Infectious Disease"/>
            <person name="Wu L."/>
            <person name="Ma J."/>
        </authorList>
    </citation>
    <scope>NUCLEOTIDE SEQUENCE [LARGE SCALE GENOMIC DNA]</scope>
    <source>
        <strain evidence="2">CCM 2767</strain>
    </source>
</reference>
<dbReference type="PANTHER" id="PTHR39624:SF2">
    <property type="entry name" value="OSMC-LIKE PROTEIN"/>
    <property type="match status" value="1"/>
</dbReference>
<protein>
    <recommendedName>
        <fullName evidence="3">OsmC family peroxiredoxin</fullName>
    </recommendedName>
</protein>
<accession>A0A8J3AUW0</accession>
<keyword evidence="2" id="KW-1185">Reference proteome</keyword>
<dbReference type="PANTHER" id="PTHR39624">
    <property type="entry name" value="PROTEIN INVOLVED IN RIMO-MEDIATED BETA-METHYLTHIOLATION OF RIBOSOMAL PROTEIN S12 YCAO"/>
    <property type="match status" value="1"/>
</dbReference>
<dbReference type="Pfam" id="PF02566">
    <property type="entry name" value="OsmC"/>
    <property type="match status" value="1"/>
</dbReference>
<dbReference type="Gene3D" id="3.30.300.20">
    <property type="match status" value="1"/>
</dbReference>
<proteinExistence type="predicted"/>
<dbReference type="RefSeq" id="WP_188382200.1">
    <property type="nucleotide sequence ID" value="NZ_BMDI01000004.1"/>
</dbReference>
<dbReference type="EMBL" id="BMDI01000004">
    <property type="protein sequence ID" value="GGI21596.1"/>
    <property type="molecule type" value="Genomic_DNA"/>
</dbReference>